<gene>
    <name evidence="1" type="ORF">EAH82_01620</name>
</gene>
<proteinExistence type="predicted"/>
<dbReference type="Proteomes" id="UP000319212">
    <property type="component" value="Unassembled WGS sequence"/>
</dbReference>
<organism evidence="1 2">
    <name type="scientific">Variovorax guangxiensis</name>
    <dbReference type="NCBI Taxonomy" id="1775474"/>
    <lineage>
        <taxon>Bacteria</taxon>
        <taxon>Pseudomonadati</taxon>
        <taxon>Pseudomonadota</taxon>
        <taxon>Betaproteobacteria</taxon>
        <taxon>Burkholderiales</taxon>
        <taxon>Comamonadaceae</taxon>
        <taxon>Variovorax</taxon>
    </lineage>
</organism>
<dbReference type="EMBL" id="RCZI01000001">
    <property type="protein sequence ID" value="TPG30224.1"/>
    <property type="molecule type" value="Genomic_DNA"/>
</dbReference>
<sequence length="106" mass="11696">MDDGTTTSCLAYPIDRTALLNPDGQGANRHTDAASAAMEVEMFDDKESGADALEVDASTWYSLTDQYAAAIFAMERGEPHARERVLAVYEKLRHVPPLNDSHRQRA</sequence>
<evidence type="ECO:0000313" key="2">
    <source>
        <dbReference type="Proteomes" id="UP000319212"/>
    </source>
</evidence>
<evidence type="ECO:0000313" key="1">
    <source>
        <dbReference type="EMBL" id="TPG30224.1"/>
    </source>
</evidence>
<accession>A0A502DYN6</accession>
<name>A0A502DYN6_9BURK</name>
<comment type="caution">
    <text evidence="1">The sequence shown here is derived from an EMBL/GenBank/DDBJ whole genome shotgun (WGS) entry which is preliminary data.</text>
</comment>
<reference evidence="1 2" key="1">
    <citation type="journal article" date="2019" name="Environ. Microbiol.">
        <title>Species interactions and distinct microbial communities in high Arctic permafrost affected cryosols are associated with the CH4 and CO2 gas fluxes.</title>
        <authorList>
            <person name="Altshuler I."/>
            <person name="Hamel J."/>
            <person name="Turney S."/>
            <person name="Magnuson E."/>
            <person name="Levesque R."/>
            <person name="Greer C."/>
            <person name="Whyte L.G."/>
        </authorList>
    </citation>
    <scope>NUCLEOTIDE SEQUENCE [LARGE SCALE GENOMIC DNA]</scope>
    <source>
        <strain evidence="1 2">S06.C</strain>
    </source>
</reference>
<dbReference type="AlphaFoldDB" id="A0A502DYN6"/>
<protein>
    <submittedName>
        <fullName evidence="1">Uncharacterized protein</fullName>
    </submittedName>
</protein>